<dbReference type="AlphaFoldDB" id="A0A919IVL9"/>
<evidence type="ECO:0000313" key="2">
    <source>
        <dbReference type="Proteomes" id="UP000619479"/>
    </source>
</evidence>
<gene>
    <name evidence="1" type="ORF">Acy02nite_91930</name>
</gene>
<sequence>MIRRLRDPRISDDAASALFDELARLLMYPRVGDLLFWRTPELTEEEIIEEALQYHPFVG</sequence>
<reference evidence="1" key="1">
    <citation type="submission" date="2021-01" db="EMBL/GenBank/DDBJ databases">
        <title>Whole genome shotgun sequence of Actinoplanes cyaneus NBRC 14990.</title>
        <authorList>
            <person name="Komaki H."/>
            <person name="Tamura T."/>
        </authorList>
    </citation>
    <scope>NUCLEOTIDE SEQUENCE</scope>
    <source>
        <strain evidence="1">NBRC 14990</strain>
    </source>
</reference>
<keyword evidence="2" id="KW-1185">Reference proteome</keyword>
<accession>A0A919IVL9</accession>
<evidence type="ECO:0000313" key="1">
    <source>
        <dbReference type="EMBL" id="GID71312.1"/>
    </source>
</evidence>
<comment type="caution">
    <text evidence="1">The sequence shown here is derived from an EMBL/GenBank/DDBJ whole genome shotgun (WGS) entry which is preliminary data.</text>
</comment>
<protein>
    <submittedName>
        <fullName evidence="1">Uncharacterized protein</fullName>
    </submittedName>
</protein>
<organism evidence="1 2">
    <name type="scientific">Actinoplanes cyaneus</name>
    <dbReference type="NCBI Taxonomy" id="52696"/>
    <lineage>
        <taxon>Bacteria</taxon>
        <taxon>Bacillati</taxon>
        <taxon>Actinomycetota</taxon>
        <taxon>Actinomycetes</taxon>
        <taxon>Micromonosporales</taxon>
        <taxon>Micromonosporaceae</taxon>
        <taxon>Actinoplanes</taxon>
    </lineage>
</organism>
<dbReference type="EMBL" id="BOMH01000126">
    <property type="protein sequence ID" value="GID71312.1"/>
    <property type="molecule type" value="Genomic_DNA"/>
</dbReference>
<name>A0A919IVL9_9ACTN</name>
<dbReference type="Proteomes" id="UP000619479">
    <property type="component" value="Unassembled WGS sequence"/>
</dbReference>
<proteinExistence type="predicted"/>